<dbReference type="CDD" id="cd12797">
    <property type="entry name" value="M23_peptidase"/>
    <property type="match status" value="1"/>
</dbReference>
<feature type="domain" description="SH3b" evidence="1">
    <location>
        <begin position="321"/>
        <end position="383"/>
    </location>
</feature>
<dbReference type="EMBL" id="DRGL01000066">
    <property type="protein sequence ID" value="HEA22796.1"/>
    <property type="molecule type" value="Genomic_DNA"/>
</dbReference>
<dbReference type="Pfam" id="PF08239">
    <property type="entry name" value="SH3_3"/>
    <property type="match status" value="1"/>
</dbReference>
<dbReference type="InterPro" id="IPR003646">
    <property type="entry name" value="SH3-like_bac-type"/>
</dbReference>
<gene>
    <name evidence="2" type="ORF">ENH87_18030</name>
</gene>
<dbReference type="AlphaFoldDB" id="A0A831QT98"/>
<evidence type="ECO:0000313" key="2">
    <source>
        <dbReference type="EMBL" id="HEA22796.1"/>
    </source>
</evidence>
<dbReference type="GO" id="GO:0004222">
    <property type="term" value="F:metalloendopeptidase activity"/>
    <property type="evidence" value="ECO:0007669"/>
    <property type="project" value="TreeGrafter"/>
</dbReference>
<proteinExistence type="predicted"/>
<dbReference type="SMART" id="SM00287">
    <property type="entry name" value="SH3b"/>
    <property type="match status" value="1"/>
</dbReference>
<organism evidence="2">
    <name type="scientific">Pricia antarctica</name>
    <dbReference type="NCBI Taxonomy" id="641691"/>
    <lineage>
        <taxon>Bacteria</taxon>
        <taxon>Pseudomonadati</taxon>
        <taxon>Bacteroidota</taxon>
        <taxon>Flavobacteriia</taxon>
        <taxon>Flavobacteriales</taxon>
        <taxon>Flavobacteriaceae</taxon>
        <taxon>Pricia</taxon>
    </lineage>
</organism>
<evidence type="ECO:0000259" key="1">
    <source>
        <dbReference type="PROSITE" id="PS51781"/>
    </source>
</evidence>
<protein>
    <submittedName>
        <fullName evidence="2">M23 family peptidase</fullName>
    </submittedName>
</protein>
<sequence>MNKKLLRECMKLIIWGVATAILFNGCKQAQKVADVLTKPTPRELYARQFENDTSMYNAWENVFENALKDSVQIQLPYSESGVFFAENIEAYSYDLTLERGEIFHVEVLTDSIPVFIDVYKRTSDSTLTFSHFARNESGQNILNKTIEKTGSYKVILQAGIRSQANFDFDLYSTPSYSFPVLGKDNQAIQSFWGADREGGRRTHQGVDIFADRGTPVIAVTQGRVSSTGNRGLGGKQVWLKSGLLGNSLYYAHLDSVLVQTGKRVQIGDTLGLVGNTGNARTTAPHLHFGIYERFRGAIDPLPFIRINDRFKTDLEMLSLQSPKISVSAAMANLRQSPSVQSKKIGTVKRGDTLSILGVTDKWIHINTKRIGKAFVHKSLVNLESG</sequence>
<dbReference type="PROSITE" id="PS51781">
    <property type="entry name" value="SH3B"/>
    <property type="match status" value="1"/>
</dbReference>
<dbReference type="InterPro" id="IPR016047">
    <property type="entry name" value="M23ase_b-sheet_dom"/>
</dbReference>
<reference evidence="2" key="1">
    <citation type="journal article" date="2020" name="mSystems">
        <title>Genome- and Community-Level Interaction Insights into Carbon Utilization and Element Cycling Functions of Hydrothermarchaeota in Hydrothermal Sediment.</title>
        <authorList>
            <person name="Zhou Z."/>
            <person name="Liu Y."/>
            <person name="Xu W."/>
            <person name="Pan J."/>
            <person name="Luo Z.H."/>
            <person name="Li M."/>
        </authorList>
    </citation>
    <scope>NUCLEOTIDE SEQUENCE [LARGE SCALE GENOMIC DNA]</scope>
    <source>
        <strain evidence="2">HyVt-345</strain>
    </source>
</reference>
<dbReference type="InterPro" id="IPR050570">
    <property type="entry name" value="Cell_wall_metabolism_enzyme"/>
</dbReference>
<dbReference type="SUPFAM" id="SSF51261">
    <property type="entry name" value="Duplicated hybrid motif"/>
    <property type="match status" value="1"/>
</dbReference>
<dbReference type="Proteomes" id="UP000886191">
    <property type="component" value="Unassembled WGS sequence"/>
</dbReference>
<dbReference type="PANTHER" id="PTHR21666">
    <property type="entry name" value="PEPTIDASE-RELATED"/>
    <property type="match status" value="1"/>
</dbReference>
<dbReference type="Pfam" id="PF01551">
    <property type="entry name" value="Peptidase_M23"/>
    <property type="match status" value="1"/>
</dbReference>
<dbReference type="InterPro" id="IPR011055">
    <property type="entry name" value="Dup_hybrid_motif"/>
</dbReference>
<dbReference type="Gene3D" id="2.70.70.10">
    <property type="entry name" value="Glucose Permease (Domain IIA)"/>
    <property type="match status" value="1"/>
</dbReference>
<dbReference type="PANTHER" id="PTHR21666:SF268">
    <property type="entry name" value="PEPTIDASE M23 DOMAIN-CONTAINING PROTEIN"/>
    <property type="match status" value="1"/>
</dbReference>
<accession>A0A831QT98</accession>
<dbReference type="Gene3D" id="2.30.30.40">
    <property type="entry name" value="SH3 Domains"/>
    <property type="match status" value="1"/>
</dbReference>
<name>A0A831QT98_9FLAO</name>
<comment type="caution">
    <text evidence="2">The sequence shown here is derived from an EMBL/GenBank/DDBJ whole genome shotgun (WGS) entry which is preliminary data.</text>
</comment>